<evidence type="ECO:0008006" key="4">
    <source>
        <dbReference type="Google" id="ProtNLM"/>
    </source>
</evidence>
<gene>
    <name evidence="2" type="ORF">SV7mr_37360</name>
</gene>
<accession>A0A517SYS1</accession>
<keyword evidence="3" id="KW-1185">Reference proteome</keyword>
<dbReference type="RefSeq" id="WP_145275030.1">
    <property type="nucleotide sequence ID" value="NZ_CP036272.1"/>
</dbReference>
<sequence length="391" mass="42858" precursor="true">MLKARHLSFSVRLRAAVGCTAVCCAFVCCTVMCCPAGNAESPKSSPFAAPTVSAPATGEPAVAEELPVPESAIPESAIPESLPVDQVSGLNLEPVVIDDLLMDEEVVEGSVVISDRVVQTSEPAVVTPIEPDAVPEIEPDGHKVQFGDWVGYNATQNNTTWLAGGDFGMYSMESYPSLDFGDDSSIKLTSGFHFLDGPRVPDMPPRLFDFQVAFQGRRALTDHTMVDVRLGVGVFSDFEGSARKGVRYPGHLVTYWEYDPGLAVVSGVEVLDRDDLSVLPVAGLVWRPVDDLVLECVFPRPRIQLRLDSNKAMHFGGELGGGTWAIKRLDGTNDNVTYRDLRVTWGISNFDEDDESTMEIGWAFDRWLGYRSATPDTHFDGAFLLRWHKHY</sequence>
<evidence type="ECO:0000256" key="1">
    <source>
        <dbReference type="SAM" id="SignalP"/>
    </source>
</evidence>
<keyword evidence="1" id="KW-0732">Signal</keyword>
<proteinExistence type="predicted"/>
<feature type="signal peptide" evidence="1">
    <location>
        <begin position="1"/>
        <end position="39"/>
    </location>
</feature>
<dbReference type="OrthoDB" id="249490at2"/>
<evidence type="ECO:0000313" key="2">
    <source>
        <dbReference type="EMBL" id="QDT61203.1"/>
    </source>
</evidence>
<organism evidence="2 3">
    <name type="scientific">Stieleria bergensis</name>
    <dbReference type="NCBI Taxonomy" id="2528025"/>
    <lineage>
        <taxon>Bacteria</taxon>
        <taxon>Pseudomonadati</taxon>
        <taxon>Planctomycetota</taxon>
        <taxon>Planctomycetia</taxon>
        <taxon>Pirellulales</taxon>
        <taxon>Pirellulaceae</taxon>
        <taxon>Stieleria</taxon>
    </lineage>
</organism>
<name>A0A517SYS1_9BACT</name>
<evidence type="ECO:0000313" key="3">
    <source>
        <dbReference type="Proteomes" id="UP000315003"/>
    </source>
</evidence>
<dbReference type="EMBL" id="CP036272">
    <property type="protein sequence ID" value="QDT61203.1"/>
    <property type="molecule type" value="Genomic_DNA"/>
</dbReference>
<dbReference type="Proteomes" id="UP000315003">
    <property type="component" value="Chromosome"/>
</dbReference>
<protein>
    <recommendedName>
        <fullName evidence="4">Secreted protein</fullName>
    </recommendedName>
</protein>
<reference evidence="2 3" key="1">
    <citation type="submission" date="2019-02" db="EMBL/GenBank/DDBJ databases">
        <title>Deep-cultivation of Planctomycetes and their phenomic and genomic characterization uncovers novel biology.</title>
        <authorList>
            <person name="Wiegand S."/>
            <person name="Jogler M."/>
            <person name="Boedeker C."/>
            <person name="Pinto D."/>
            <person name="Vollmers J."/>
            <person name="Rivas-Marin E."/>
            <person name="Kohn T."/>
            <person name="Peeters S.H."/>
            <person name="Heuer A."/>
            <person name="Rast P."/>
            <person name="Oberbeckmann S."/>
            <person name="Bunk B."/>
            <person name="Jeske O."/>
            <person name="Meyerdierks A."/>
            <person name="Storesund J.E."/>
            <person name="Kallscheuer N."/>
            <person name="Luecker S."/>
            <person name="Lage O.M."/>
            <person name="Pohl T."/>
            <person name="Merkel B.J."/>
            <person name="Hornburger P."/>
            <person name="Mueller R.-W."/>
            <person name="Bruemmer F."/>
            <person name="Labrenz M."/>
            <person name="Spormann A.M."/>
            <person name="Op den Camp H."/>
            <person name="Overmann J."/>
            <person name="Amann R."/>
            <person name="Jetten M.S.M."/>
            <person name="Mascher T."/>
            <person name="Medema M.H."/>
            <person name="Devos D.P."/>
            <person name="Kaster A.-K."/>
            <person name="Ovreas L."/>
            <person name="Rohde M."/>
            <person name="Galperin M.Y."/>
            <person name="Jogler C."/>
        </authorList>
    </citation>
    <scope>NUCLEOTIDE SEQUENCE [LARGE SCALE GENOMIC DNA]</scope>
    <source>
        <strain evidence="2 3">SV_7m_r</strain>
    </source>
</reference>
<dbReference type="AlphaFoldDB" id="A0A517SYS1"/>
<feature type="chain" id="PRO_5021722424" description="Secreted protein" evidence="1">
    <location>
        <begin position="40"/>
        <end position="391"/>
    </location>
</feature>